<feature type="compositionally biased region" description="Polar residues" evidence="1">
    <location>
        <begin position="288"/>
        <end position="297"/>
    </location>
</feature>
<sequence length="614" mass="67481">MRKLKSRRSRSKAATSSNPGNKDGSRSKKCCENVKKSANSKTKSSSKNQTKKRGPSPDELEDKREMHRIHERQRHYSLNLAIRKIISALPTCEPSEPETKHYVLNKTGDYIQFLEDKIADLCLDMDIDQTNDSGDLSFSAPLYTLIDGFQKEIPADTPVSVESIHELLARLNFKADKSLTSLPIKKNTTKSKTRAMKTARHKKESIRYDDLQVAEISNECLQDDDMKEEDVESLLSTVNTQDSLLASGSMSGMICSESSIETDASRTSQMNSSFTSSSWGTGSLDDGFSSSKTTDQESTQGSCGSSSSHDLQQGGDSLADLIRCDTGVKYIPTLSEVNQKSSHIPNQWGQRSSLQQVVLPVPAISSHLLSIPFIDKRGPISFLCHGDGNQADSTTFLPLQQDNCNLSSTIAPTPSSLLQPCPGSGGTQQTAIPMISQMRPLPNSTAPGSPPAKNILNQNLVPDRDPNPTFGYINCTLSNGLDGKVVGPNPGMSCTSVHPFDEYNPQASLFQPVRQTVEIILDVGDDSMVLKSLLGQQSSSKRSGMDGFELFIKVNIKRFKDGWPTLKSKEINRLIGQAWNEIPDNFKQLYGKRACAWNLRQKKQAGFKSTLSDR</sequence>
<evidence type="ECO:0000313" key="3">
    <source>
        <dbReference type="EnsemblMetazoa" id="XP_030854217"/>
    </source>
</evidence>
<keyword evidence="4" id="KW-1185">Reference proteome</keyword>
<dbReference type="AlphaFoldDB" id="A0A7M7PN57"/>
<dbReference type="InterPro" id="IPR036910">
    <property type="entry name" value="HMG_box_dom_sf"/>
</dbReference>
<protein>
    <recommendedName>
        <fullName evidence="2">BHLH domain-containing protein</fullName>
    </recommendedName>
</protein>
<organism evidence="3 4">
    <name type="scientific">Strongylocentrotus purpuratus</name>
    <name type="common">Purple sea urchin</name>
    <dbReference type="NCBI Taxonomy" id="7668"/>
    <lineage>
        <taxon>Eukaryota</taxon>
        <taxon>Metazoa</taxon>
        <taxon>Echinodermata</taxon>
        <taxon>Eleutherozoa</taxon>
        <taxon>Echinozoa</taxon>
        <taxon>Echinoidea</taxon>
        <taxon>Euechinoidea</taxon>
        <taxon>Echinacea</taxon>
        <taxon>Camarodonta</taxon>
        <taxon>Echinidea</taxon>
        <taxon>Strongylocentrotidae</taxon>
        <taxon>Strongylocentrotus</taxon>
    </lineage>
</organism>
<feature type="region of interest" description="Disordered" evidence="1">
    <location>
        <begin position="1"/>
        <end position="64"/>
    </location>
</feature>
<feature type="compositionally biased region" description="Basic and acidic residues" evidence="1">
    <location>
        <begin position="23"/>
        <end position="35"/>
    </location>
</feature>
<accession>A0A7M7PN57</accession>
<feature type="compositionally biased region" description="Low complexity" evidence="1">
    <location>
        <begin position="36"/>
        <end position="48"/>
    </location>
</feature>
<dbReference type="InParanoid" id="A0A7M7PN57"/>
<dbReference type="SUPFAM" id="SSF47459">
    <property type="entry name" value="HLH, helix-loop-helix DNA-binding domain"/>
    <property type="match status" value="1"/>
</dbReference>
<feature type="compositionally biased region" description="Basic residues" evidence="1">
    <location>
        <begin position="1"/>
        <end position="11"/>
    </location>
</feature>
<feature type="region of interest" description="Disordered" evidence="1">
    <location>
        <begin position="258"/>
        <end position="312"/>
    </location>
</feature>
<dbReference type="Gene3D" id="1.10.30.10">
    <property type="entry name" value="High mobility group box domain"/>
    <property type="match status" value="1"/>
</dbReference>
<dbReference type="RefSeq" id="XP_030854217.1">
    <property type="nucleotide sequence ID" value="XM_030998357.1"/>
</dbReference>
<dbReference type="Pfam" id="PF00010">
    <property type="entry name" value="HLH"/>
    <property type="match status" value="1"/>
</dbReference>
<evidence type="ECO:0000313" key="4">
    <source>
        <dbReference type="Proteomes" id="UP000007110"/>
    </source>
</evidence>
<proteinExistence type="predicted"/>
<feature type="compositionally biased region" description="Low complexity" evidence="1">
    <location>
        <begin position="298"/>
        <end position="308"/>
    </location>
</feature>
<name>A0A7M7PN57_STRPU</name>
<dbReference type="GeneID" id="100893131"/>
<evidence type="ECO:0000256" key="1">
    <source>
        <dbReference type="SAM" id="MobiDB-lite"/>
    </source>
</evidence>
<evidence type="ECO:0000259" key="2">
    <source>
        <dbReference type="PROSITE" id="PS50888"/>
    </source>
</evidence>
<dbReference type="InterPro" id="IPR036638">
    <property type="entry name" value="HLH_DNA-bd_sf"/>
</dbReference>
<dbReference type="InterPro" id="IPR011598">
    <property type="entry name" value="bHLH_dom"/>
</dbReference>
<dbReference type="EnsemblMetazoa" id="XM_030998357">
    <property type="protein sequence ID" value="XP_030854217"/>
    <property type="gene ID" value="LOC100893131"/>
</dbReference>
<reference evidence="4" key="1">
    <citation type="submission" date="2015-02" db="EMBL/GenBank/DDBJ databases">
        <title>Genome sequencing for Strongylocentrotus purpuratus.</title>
        <authorList>
            <person name="Murali S."/>
            <person name="Liu Y."/>
            <person name="Vee V."/>
            <person name="English A."/>
            <person name="Wang M."/>
            <person name="Skinner E."/>
            <person name="Han Y."/>
            <person name="Muzny D.M."/>
            <person name="Worley K.C."/>
            <person name="Gibbs R.A."/>
        </authorList>
    </citation>
    <scope>NUCLEOTIDE SEQUENCE</scope>
</reference>
<dbReference type="GO" id="GO:0046983">
    <property type="term" value="F:protein dimerization activity"/>
    <property type="evidence" value="ECO:0007669"/>
    <property type="project" value="InterPro"/>
</dbReference>
<feature type="compositionally biased region" description="Low complexity" evidence="1">
    <location>
        <begin position="265"/>
        <end position="283"/>
    </location>
</feature>
<dbReference type="Gene3D" id="4.10.280.10">
    <property type="entry name" value="Helix-loop-helix DNA-binding domain"/>
    <property type="match status" value="1"/>
</dbReference>
<dbReference type="PROSITE" id="PS50888">
    <property type="entry name" value="BHLH"/>
    <property type="match status" value="1"/>
</dbReference>
<dbReference type="SUPFAM" id="SSF47095">
    <property type="entry name" value="HMG-box"/>
    <property type="match status" value="1"/>
</dbReference>
<dbReference type="Proteomes" id="UP000007110">
    <property type="component" value="Unassembled WGS sequence"/>
</dbReference>
<dbReference type="OMA" id="MHRIHER"/>
<reference evidence="3" key="2">
    <citation type="submission" date="2021-01" db="UniProtKB">
        <authorList>
            <consortium name="EnsemblMetazoa"/>
        </authorList>
    </citation>
    <scope>IDENTIFICATION</scope>
</reference>
<dbReference type="OrthoDB" id="10072464at2759"/>
<dbReference type="KEGG" id="spu:100893131"/>
<feature type="domain" description="BHLH" evidence="2">
    <location>
        <begin position="62"/>
        <end position="114"/>
    </location>
</feature>